<evidence type="ECO:0000256" key="9">
    <source>
        <dbReference type="RuleBase" id="RU000481"/>
    </source>
</evidence>
<accession>A0A9X3EVR7</accession>
<evidence type="ECO:0000256" key="6">
    <source>
        <dbReference type="ARBA" id="ARBA00022898"/>
    </source>
</evidence>
<dbReference type="Gene3D" id="3.40.640.10">
    <property type="entry name" value="Type I PLP-dependent aspartate aminotransferase-like (Major domain)"/>
    <property type="match status" value="1"/>
</dbReference>
<dbReference type="RefSeq" id="WP_267773058.1">
    <property type="nucleotide sequence ID" value="NZ_JAPNKE010000002.1"/>
</dbReference>
<evidence type="ECO:0000256" key="8">
    <source>
        <dbReference type="ARBA" id="ARBA00047481"/>
    </source>
</evidence>
<dbReference type="GO" id="GO:0000105">
    <property type="term" value="P:L-histidine biosynthetic process"/>
    <property type="evidence" value="ECO:0007669"/>
    <property type="project" value="UniProtKB-KW"/>
</dbReference>
<dbReference type="InterPro" id="IPR050106">
    <property type="entry name" value="HistidinolP_aminotransfase"/>
</dbReference>
<dbReference type="GO" id="GO:0004400">
    <property type="term" value="F:histidinol-phosphate transaminase activity"/>
    <property type="evidence" value="ECO:0007669"/>
    <property type="project" value="UniProtKB-EC"/>
</dbReference>
<feature type="domain" description="Aminotransferase class I/classII large" evidence="10">
    <location>
        <begin position="30"/>
        <end position="308"/>
    </location>
</feature>
<keyword evidence="7" id="KW-0368">Histidine biosynthesis</keyword>
<dbReference type="Proteomes" id="UP001150924">
    <property type="component" value="Unassembled WGS sequence"/>
</dbReference>
<dbReference type="InterPro" id="IPR004838">
    <property type="entry name" value="NHTrfase_class1_PyrdxlP-BS"/>
</dbReference>
<comment type="similarity">
    <text evidence="9">Belongs to the class-I pyridoxal-phosphate-dependent aminotransferase family.</text>
</comment>
<reference evidence="11" key="1">
    <citation type="submission" date="2022-11" db="EMBL/GenBank/DDBJ databases">
        <title>Minimal conservation of predation-associated metabolite biosynthetic gene clusters underscores biosynthetic potential of Myxococcota including descriptions for ten novel species: Archangium lansinium sp. nov., Myxococcus landrumus sp. nov., Nannocystis bai.</title>
        <authorList>
            <person name="Ahearne A."/>
            <person name="Stevens C."/>
            <person name="Phillips K."/>
        </authorList>
    </citation>
    <scope>NUCLEOTIDE SEQUENCE</scope>
    <source>
        <strain evidence="11">Na p29</strain>
    </source>
</reference>
<keyword evidence="5 9" id="KW-0808">Transferase</keyword>
<dbReference type="GO" id="GO:0030170">
    <property type="term" value="F:pyridoxal phosphate binding"/>
    <property type="evidence" value="ECO:0007669"/>
    <property type="project" value="InterPro"/>
</dbReference>
<evidence type="ECO:0000256" key="4">
    <source>
        <dbReference type="ARBA" id="ARBA00022605"/>
    </source>
</evidence>
<evidence type="ECO:0000256" key="3">
    <source>
        <dbReference type="ARBA" id="ARBA00022576"/>
    </source>
</evidence>
<comment type="caution">
    <text evidence="11">The sequence shown here is derived from an EMBL/GenBank/DDBJ whole genome shotgun (WGS) entry which is preliminary data.</text>
</comment>
<evidence type="ECO:0000313" key="12">
    <source>
        <dbReference type="Proteomes" id="UP001150924"/>
    </source>
</evidence>
<dbReference type="PANTHER" id="PTHR43643:SF6">
    <property type="entry name" value="HISTIDINOL-PHOSPHATE AMINOTRANSFERASE"/>
    <property type="match status" value="1"/>
</dbReference>
<keyword evidence="6" id="KW-0663">Pyridoxal phosphate</keyword>
<proteinExistence type="inferred from homology"/>
<dbReference type="PANTHER" id="PTHR43643">
    <property type="entry name" value="HISTIDINOL-PHOSPHATE AMINOTRANSFERASE 2"/>
    <property type="match status" value="1"/>
</dbReference>
<evidence type="ECO:0000259" key="10">
    <source>
        <dbReference type="Pfam" id="PF00155"/>
    </source>
</evidence>
<name>A0A9X3EVR7_9BACT</name>
<comment type="pathway">
    <text evidence="1">Amino-acid biosynthesis; L-histidine biosynthesis; L-histidine from 5-phospho-alpha-D-ribose 1-diphosphate: step 7/9.</text>
</comment>
<gene>
    <name evidence="11" type="ORF">OV079_32465</name>
</gene>
<dbReference type="EMBL" id="JAPNKE010000002">
    <property type="protein sequence ID" value="MCY1010200.1"/>
    <property type="molecule type" value="Genomic_DNA"/>
</dbReference>
<dbReference type="InterPro" id="IPR004839">
    <property type="entry name" value="Aminotransferase_I/II_large"/>
</dbReference>
<dbReference type="Pfam" id="PF00155">
    <property type="entry name" value="Aminotran_1_2"/>
    <property type="match status" value="1"/>
</dbReference>
<sequence length="320" mass="35314">MLAFNENPEPVAQPILAGIQAGAELVNRYPFDSEARVLAALARYYECSPANMALVRGIDEAFDRLSHEFPAMRYATAWPGFNGYIGRIRILGYRHLEIRLTDEFALHPADLERLTADDFVFLADPSNPTGRPLSPDELATIRARAGKVCIDETYVDYAGKSAGRPEFGGGVFVFRSFSKSFGLAGARLGAVFGEADVIAAVKRKQWYCNVGALELHALEAALANDGLRARHVERTVAERERIREGLARLGLRVYPSAGNFVLVKNRPDRPIDAFLRERRIRVSDTERFGLTGHARISVGLTADNDRLLAAMSEYAGGRES</sequence>
<keyword evidence="3 9" id="KW-0032">Aminotransferase</keyword>
<dbReference type="InterPro" id="IPR015421">
    <property type="entry name" value="PyrdxlP-dep_Trfase_major"/>
</dbReference>
<protein>
    <recommendedName>
        <fullName evidence="9">Aminotransferase</fullName>
        <ecNumber evidence="9">2.6.1.-</ecNumber>
    </recommendedName>
</protein>
<evidence type="ECO:0000256" key="5">
    <source>
        <dbReference type="ARBA" id="ARBA00022679"/>
    </source>
</evidence>
<keyword evidence="12" id="KW-1185">Reference proteome</keyword>
<evidence type="ECO:0000256" key="7">
    <source>
        <dbReference type="ARBA" id="ARBA00023102"/>
    </source>
</evidence>
<comment type="similarity">
    <text evidence="2">Belongs to the class-II pyridoxal-phosphate-dependent aminotransferase family. Histidinol-phosphate aminotransferase subfamily.</text>
</comment>
<comment type="cofactor">
    <cofactor evidence="9">
        <name>pyridoxal 5'-phosphate</name>
        <dbReference type="ChEBI" id="CHEBI:597326"/>
    </cofactor>
</comment>
<dbReference type="Gene3D" id="3.90.1150.10">
    <property type="entry name" value="Aspartate Aminotransferase, domain 1"/>
    <property type="match status" value="1"/>
</dbReference>
<dbReference type="InterPro" id="IPR015422">
    <property type="entry name" value="PyrdxlP-dep_Trfase_small"/>
</dbReference>
<organism evidence="11 12">
    <name type="scientific">Nannocystis pusilla</name>
    <dbReference type="NCBI Taxonomy" id="889268"/>
    <lineage>
        <taxon>Bacteria</taxon>
        <taxon>Pseudomonadati</taxon>
        <taxon>Myxococcota</taxon>
        <taxon>Polyangia</taxon>
        <taxon>Nannocystales</taxon>
        <taxon>Nannocystaceae</taxon>
        <taxon>Nannocystis</taxon>
    </lineage>
</organism>
<dbReference type="CDD" id="cd00609">
    <property type="entry name" value="AAT_like"/>
    <property type="match status" value="1"/>
</dbReference>
<dbReference type="InterPro" id="IPR015424">
    <property type="entry name" value="PyrdxlP-dep_Trfase"/>
</dbReference>
<keyword evidence="4" id="KW-0028">Amino-acid biosynthesis</keyword>
<dbReference type="AlphaFoldDB" id="A0A9X3EVR7"/>
<evidence type="ECO:0000256" key="2">
    <source>
        <dbReference type="ARBA" id="ARBA00007970"/>
    </source>
</evidence>
<dbReference type="SUPFAM" id="SSF53383">
    <property type="entry name" value="PLP-dependent transferases"/>
    <property type="match status" value="1"/>
</dbReference>
<comment type="catalytic activity">
    <reaction evidence="8">
        <text>L-histidinol phosphate + 2-oxoglutarate = 3-(imidazol-4-yl)-2-oxopropyl phosphate + L-glutamate</text>
        <dbReference type="Rhea" id="RHEA:23744"/>
        <dbReference type="ChEBI" id="CHEBI:16810"/>
        <dbReference type="ChEBI" id="CHEBI:29985"/>
        <dbReference type="ChEBI" id="CHEBI:57766"/>
        <dbReference type="ChEBI" id="CHEBI:57980"/>
        <dbReference type="EC" id="2.6.1.9"/>
    </reaction>
</comment>
<evidence type="ECO:0000313" key="11">
    <source>
        <dbReference type="EMBL" id="MCY1010200.1"/>
    </source>
</evidence>
<dbReference type="EC" id="2.6.1.-" evidence="9"/>
<dbReference type="PROSITE" id="PS00105">
    <property type="entry name" value="AA_TRANSFER_CLASS_1"/>
    <property type="match status" value="1"/>
</dbReference>
<evidence type="ECO:0000256" key="1">
    <source>
        <dbReference type="ARBA" id="ARBA00005011"/>
    </source>
</evidence>